<reference evidence="2 3" key="1">
    <citation type="journal article" date="2012" name="New Phytol.">
        <title>Insight into trade-off between wood decay and parasitism from the genome of a fungal forest pathogen.</title>
        <authorList>
            <person name="Olson A."/>
            <person name="Aerts A."/>
            <person name="Asiegbu F."/>
            <person name="Belbahri L."/>
            <person name="Bouzid O."/>
            <person name="Broberg A."/>
            <person name="Canback B."/>
            <person name="Coutinho P.M."/>
            <person name="Cullen D."/>
            <person name="Dalman K."/>
            <person name="Deflorio G."/>
            <person name="van Diepen L.T."/>
            <person name="Dunand C."/>
            <person name="Duplessis S."/>
            <person name="Durling M."/>
            <person name="Gonthier P."/>
            <person name="Grimwood J."/>
            <person name="Fossdal C.G."/>
            <person name="Hansson D."/>
            <person name="Henrissat B."/>
            <person name="Hietala A."/>
            <person name="Himmelstrand K."/>
            <person name="Hoffmeister D."/>
            <person name="Hogberg N."/>
            <person name="James T.Y."/>
            <person name="Karlsson M."/>
            <person name="Kohler A."/>
            <person name="Kues U."/>
            <person name="Lee Y.H."/>
            <person name="Lin Y.C."/>
            <person name="Lind M."/>
            <person name="Lindquist E."/>
            <person name="Lombard V."/>
            <person name="Lucas S."/>
            <person name="Lunden K."/>
            <person name="Morin E."/>
            <person name="Murat C."/>
            <person name="Park J."/>
            <person name="Raffaello T."/>
            <person name="Rouze P."/>
            <person name="Salamov A."/>
            <person name="Schmutz J."/>
            <person name="Solheim H."/>
            <person name="Stahlberg J."/>
            <person name="Velez H."/>
            <person name="de Vries R.P."/>
            <person name="Wiebenga A."/>
            <person name="Woodward S."/>
            <person name="Yakovlev I."/>
            <person name="Garbelotto M."/>
            <person name="Martin F."/>
            <person name="Grigoriev I.V."/>
            <person name="Stenlid J."/>
        </authorList>
    </citation>
    <scope>NUCLEOTIDE SEQUENCE [LARGE SCALE GENOMIC DNA]</scope>
    <source>
        <strain evidence="2 3">TC 32-1</strain>
    </source>
</reference>
<proteinExistence type="predicted"/>
<evidence type="ECO:0000313" key="2">
    <source>
        <dbReference type="EMBL" id="ETW77789.1"/>
    </source>
</evidence>
<accession>W4JWH1</accession>
<protein>
    <submittedName>
        <fullName evidence="2">Uncharacterized protein</fullName>
    </submittedName>
</protein>
<dbReference type="GeneID" id="20671188"/>
<gene>
    <name evidence="2" type="ORF">HETIRDRAFT_325917</name>
</gene>
<sequence>MTRWAAPQCSRLTREIFRRTSVLSPARSETLSTEATAPSQTAFNTSRGRRGLSAIRVSTN</sequence>
<evidence type="ECO:0000313" key="3">
    <source>
        <dbReference type="Proteomes" id="UP000030671"/>
    </source>
</evidence>
<dbReference type="RefSeq" id="XP_009549817.1">
    <property type="nucleotide sequence ID" value="XM_009551522.1"/>
</dbReference>
<evidence type="ECO:0000256" key="1">
    <source>
        <dbReference type="SAM" id="MobiDB-lite"/>
    </source>
</evidence>
<dbReference type="HOGENOM" id="CLU_2942037_0_0_1"/>
<dbReference type="InParanoid" id="W4JWH1"/>
<organism evidence="2 3">
    <name type="scientific">Heterobasidion irregulare (strain TC 32-1)</name>
    <dbReference type="NCBI Taxonomy" id="747525"/>
    <lineage>
        <taxon>Eukaryota</taxon>
        <taxon>Fungi</taxon>
        <taxon>Dikarya</taxon>
        <taxon>Basidiomycota</taxon>
        <taxon>Agaricomycotina</taxon>
        <taxon>Agaricomycetes</taxon>
        <taxon>Russulales</taxon>
        <taxon>Bondarzewiaceae</taxon>
        <taxon>Heterobasidion</taxon>
        <taxon>Heterobasidion annosum species complex</taxon>
    </lineage>
</organism>
<dbReference type="KEGG" id="hir:HETIRDRAFT_325917"/>
<dbReference type="EMBL" id="KI925462">
    <property type="protein sequence ID" value="ETW77789.1"/>
    <property type="molecule type" value="Genomic_DNA"/>
</dbReference>
<dbReference type="Proteomes" id="UP000030671">
    <property type="component" value="Unassembled WGS sequence"/>
</dbReference>
<dbReference type="AlphaFoldDB" id="W4JWH1"/>
<keyword evidence="3" id="KW-1185">Reference proteome</keyword>
<feature type="compositionally biased region" description="Polar residues" evidence="1">
    <location>
        <begin position="28"/>
        <end position="46"/>
    </location>
</feature>
<name>W4JWH1_HETIT</name>
<feature type="region of interest" description="Disordered" evidence="1">
    <location>
        <begin position="28"/>
        <end position="60"/>
    </location>
</feature>